<comment type="caution">
    <text evidence="3">The sequence shown here is derived from an EMBL/GenBank/DDBJ whole genome shotgun (WGS) entry which is preliminary data.</text>
</comment>
<protein>
    <recommendedName>
        <fullName evidence="5">Phosphodiesterase</fullName>
    </recommendedName>
</protein>
<feature type="chain" id="PRO_5017822794" description="Phosphodiesterase" evidence="2">
    <location>
        <begin position="22"/>
        <end position="92"/>
    </location>
</feature>
<accession>A0A3E0WP61</accession>
<evidence type="ECO:0000256" key="1">
    <source>
        <dbReference type="SAM" id="MobiDB-lite"/>
    </source>
</evidence>
<feature type="region of interest" description="Disordered" evidence="1">
    <location>
        <begin position="37"/>
        <end position="64"/>
    </location>
</feature>
<evidence type="ECO:0000313" key="3">
    <source>
        <dbReference type="EMBL" id="RFA33776.1"/>
    </source>
</evidence>
<dbReference type="EMBL" id="NFZW01000019">
    <property type="protein sequence ID" value="RFA33776.1"/>
    <property type="molecule type" value="Genomic_DNA"/>
</dbReference>
<organism evidence="3 4">
    <name type="scientific">Alkalilimnicola ehrlichii</name>
    <dbReference type="NCBI Taxonomy" id="351052"/>
    <lineage>
        <taxon>Bacteria</taxon>
        <taxon>Pseudomonadati</taxon>
        <taxon>Pseudomonadota</taxon>
        <taxon>Gammaproteobacteria</taxon>
        <taxon>Chromatiales</taxon>
        <taxon>Ectothiorhodospiraceae</taxon>
        <taxon>Alkalilimnicola</taxon>
    </lineage>
</organism>
<feature type="compositionally biased region" description="Polar residues" evidence="1">
    <location>
        <begin position="37"/>
        <end position="47"/>
    </location>
</feature>
<reference evidence="4" key="1">
    <citation type="submission" date="2017-05" db="EMBL/GenBank/DDBJ databases">
        <authorList>
            <person name="Sharma S."/>
            <person name="Sidhu C."/>
            <person name="Pinnaka A.K."/>
        </authorList>
    </citation>
    <scope>NUCLEOTIDE SEQUENCE [LARGE SCALE GENOMIC DNA]</scope>
    <source>
        <strain evidence="4">AK93</strain>
    </source>
</reference>
<dbReference type="OrthoDB" id="7063662at2"/>
<name>A0A3E0WP61_9GAMM</name>
<sequence length="92" mass="10334">MYKSLCVFALTAAFGASVAHADRLLIEAIDHEQMQSLDRPQRGSTMPQVLGRYGPPTQEVGPVGDPPISRWVYSDYTVVFEYDRVLHSVTHR</sequence>
<dbReference type="AlphaFoldDB" id="A0A3E0WP61"/>
<evidence type="ECO:0000256" key="2">
    <source>
        <dbReference type="SAM" id="SignalP"/>
    </source>
</evidence>
<keyword evidence="4" id="KW-1185">Reference proteome</keyword>
<evidence type="ECO:0008006" key="5">
    <source>
        <dbReference type="Google" id="ProtNLM"/>
    </source>
</evidence>
<feature type="signal peptide" evidence="2">
    <location>
        <begin position="1"/>
        <end position="21"/>
    </location>
</feature>
<proteinExistence type="predicted"/>
<gene>
    <name evidence="3" type="ORF">CAL65_16705</name>
</gene>
<dbReference type="Proteomes" id="UP000256763">
    <property type="component" value="Unassembled WGS sequence"/>
</dbReference>
<keyword evidence="2" id="KW-0732">Signal</keyword>
<dbReference type="RefSeq" id="WP_116304154.1">
    <property type="nucleotide sequence ID" value="NZ_NFZV01000042.1"/>
</dbReference>
<evidence type="ECO:0000313" key="4">
    <source>
        <dbReference type="Proteomes" id="UP000256763"/>
    </source>
</evidence>